<protein>
    <submittedName>
        <fullName evidence="2">Uncharacterized protein</fullName>
    </submittedName>
</protein>
<evidence type="ECO:0000256" key="1">
    <source>
        <dbReference type="SAM" id="MobiDB-lite"/>
    </source>
</evidence>
<dbReference type="Proteomes" id="UP001055439">
    <property type="component" value="Chromosome 8"/>
</dbReference>
<feature type="region of interest" description="Disordered" evidence="1">
    <location>
        <begin position="26"/>
        <end position="58"/>
    </location>
</feature>
<evidence type="ECO:0000313" key="2">
    <source>
        <dbReference type="EMBL" id="URE40538.1"/>
    </source>
</evidence>
<gene>
    <name evidence="2" type="ORF">MUK42_13324</name>
</gene>
<dbReference type="EMBL" id="CP097510">
    <property type="protein sequence ID" value="URE40538.1"/>
    <property type="molecule type" value="Genomic_DNA"/>
</dbReference>
<dbReference type="AlphaFoldDB" id="A0A9E7KZT6"/>
<reference evidence="2" key="1">
    <citation type="submission" date="2022-05" db="EMBL/GenBank/DDBJ databases">
        <title>The Musa troglodytarum L. genome provides insights into the mechanism of non-climacteric behaviour and enrichment of carotenoids.</title>
        <authorList>
            <person name="Wang J."/>
        </authorList>
    </citation>
    <scope>NUCLEOTIDE SEQUENCE</scope>
    <source>
        <tissue evidence="2">Leaf</tissue>
    </source>
</reference>
<accession>A0A9E7KZT6</accession>
<proteinExistence type="predicted"/>
<dbReference type="OrthoDB" id="1862368at2759"/>
<sequence length="58" mass="6468">MASATIDRYRKGAEVYQETPYARRNRLSYSQSSAFPRVSSLSRTSRSSDTTAKPASYG</sequence>
<evidence type="ECO:0000313" key="3">
    <source>
        <dbReference type="Proteomes" id="UP001055439"/>
    </source>
</evidence>
<name>A0A9E7KZT6_9LILI</name>
<keyword evidence="3" id="KW-1185">Reference proteome</keyword>
<organism evidence="2 3">
    <name type="scientific">Musa troglodytarum</name>
    <name type="common">fe'i banana</name>
    <dbReference type="NCBI Taxonomy" id="320322"/>
    <lineage>
        <taxon>Eukaryota</taxon>
        <taxon>Viridiplantae</taxon>
        <taxon>Streptophyta</taxon>
        <taxon>Embryophyta</taxon>
        <taxon>Tracheophyta</taxon>
        <taxon>Spermatophyta</taxon>
        <taxon>Magnoliopsida</taxon>
        <taxon>Liliopsida</taxon>
        <taxon>Zingiberales</taxon>
        <taxon>Musaceae</taxon>
        <taxon>Musa</taxon>
    </lineage>
</organism>
<feature type="compositionally biased region" description="Low complexity" evidence="1">
    <location>
        <begin position="37"/>
        <end position="51"/>
    </location>
</feature>